<proteinExistence type="predicted"/>
<gene>
    <name evidence="2" type="ORF">QQS21_004995</name>
</gene>
<protein>
    <submittedName>
        <fullName evidence="2">Uncharacterized protein</fullName>
    </submittedName>
</protein>
<comment type="caution">
    <text evidence="2">The sequence shown here is derived from an EMBL/GenBank/DDBJ whole genome shotgun (WGS) entry which is preliminary data.</text>
</comment>
<sequence length="137" mass="15943">MGRRNTRNQSGNDSDPDIIAMQAPQRIYELKKQRDERAKAIVIQAEKELASVRKQAIAYKEERRQKSALKRAQRLKKLMGLVEKRERAETRMLEIVADMHSHMQQVEEMMLAGYKGRQKEAQQSLNALSDKLHQAKE</sequence>
<dbReference type="EMBL" id="JASWJB010000078">
    <property type="protein sequence ID" value="KAK2600276.1"/>
    <property type="molecule type" value="Genomic_DNA"/>
</dbReference>
<dbReference type="AlphaFoldDB" id="A0AAJ0CT22"/>
<organism evidence="2 3">
    <name type="scientific">Conoideocrella luteorostrata</name>
    <dbReference type="NCBI Taxonomy" id="1105319"/>
    <lineage>
        <taxon>Eukaryota</taxon>
        <taxon>Fungi</taxon>
        <taxon>Dikarya</taxon>
        <taxon>Ascomycota</taxon>
        <taxon>Pezizomycotina</taxon>
        <taxon>Sordariomycetes</taxon>
        <taxon>Hypocreomycetidae</taxon>
        <taxon>Hypocreales</taxon>
        <taxon>Clavicipitaceae</taxon>
        <taxon>Conoideocrella</taxon>
    </lineage>
</organism>
<feature type="region of interest" description="Disordered" evidence="1">
    <location>
        <begin position="1"/>
        <end position="20"/>
    </location>
</feature>
<dbReference type="Proteomes" id="UP001251528">
    <property type="component" value="Unassembled WGS sequence"/>
</dbReference>
<evidence type="ECO:0000313" key="2">
    <source>
        <dbReference type="EMBL" id="KAK2600276.1"/>
    </source>
</evidence>
<keyword evidence="3" id="KW-1185">Reference proteome</keyword>
<feature type="region of interest" description="Disordered" evidence="1">
    <location>
        <begin position="114"/>
        <end position="137"/>
    </location>
</feature>
<reference evidence="2" key="1">
    <citation type="submission" date="2023-06" db="EMBL/GenBank/DDBJ databases">
        <title>Conoideocrella luteorostrata (Hypocreales: Clavicipitaceae), a potential biocontrol fungus for elongate hemlock scale in United States Christmas tree production areas.</title>
        <authorList>
            <person name="Barrett H."/>
            <person name="Lovett B."/>
            <person name="Macias A.M."/>
            <person name="Stajich J.E."/>
            <person name="Kasson M.T."/>
        </authorList>
    </citation>
    <scope>NUCLEOTIDE SEQUENCE</scope>
    <source>
        <strain evidence="2">ARSEF 14590</strain>
    </source>
</reference>
<evidence type="ECO:0000313" key="3">
    <source>
        <dbReference type="Proteomes" id="UP001251528"/>
    </source>
</evidence>
<evidence type="ECO:0000256" key="1">
    <source>
        <dbReference type="SAM" id="MobiDB-lite"/>
    </source>
</evidence>
<accession>A0AAJ0CT22</accession>
<name>A0AAJ0CT22_9HYPO</name>